<evidence type="ECO:0000313" key="8">
    <source>
        <dbReference type="Proteomes" id="UP001139409"/>
    </source>
</evidence>
<evidence type="ECO:0000256" key="1">
    <source>
        <dbReference type="ARBA" id="ARBA00004651"/>
    </source>
</evidence>
<dbReference type="PANTHER" id="PTHR30250:SF11">
    <property type="entry name" value="O-ANTIGEN TRANSPORTER-RELATED"/>
    <property type="match status" value="1"/>
</dbReference>
<comment type="caution">
    <text evidence="7">The sequence shown here is derived from an EMBL/GenBank/DDBJ whole genome shotgun (WGS) entry which is preliminary data.</text>
</comment>
<evidence type="ECO:0000313" key="7">
    <source>
        <dbReference type="EMBL" id="MCA6078066.1"/>
    </source>
</evidence>
<feature type="transmembrane region" description="Helical" evidence="6">
    <location>
        <begin position="35"/>
        <end position="61"/>
    </location>
</feature>
<feature type="transmembrane region" description="Helical" evidence="6">
    <location>
        <begin position="437"/>
        <end position="457"/>
    </location>
</feature>
<feature type="transmembrane region" description="Helical" evidence="6">
    <location>
        <begin position="228"/>
        <end position="252"/>
    </location>
</feature>
<feature type="transmembrane region" description="Helical" evidence="6">
    <location>
        <begin position="344"/>
        <end position="365"/>
    </location>
</feature>
<evidence type="ECO:0000256" key="4">
    <source>
        <dbReference type="ARBA" id="ARBA00022989"/>
    </source>
</evidence>
<dbReference type="GO" id="GO:0005886">
    <property type="term" value="C:plasma membrane"/>
    <property type="evidence" value="ECO:0007669"/>
    <property type="project" value="UniProtKB-SubCell"/>
</dbReference>
<organism evidence="7 8">
    <name type="scientific">Fulvivirga sedimenti</name>
    <dbReference type="NCBI Taxonomy" id="2879465"/>
    <lineage>
        <taxon>Bacteria</taxon>
        <taxon>Pseudomonadati</taxon>
        <taxon>Bacteroidota</taxon>
        <taxon>Cytophagia</taxon>
        <taxon>Cytophagales</taxon>
        <taxon>Fulvivirgaceae</taxon>
        <taxon>Fulvivirga</taxon>
    </lineage>
</organism>
<evidence type="ECO:0000256" key="5">
    <source>
        <dbReference type="ARBA" id="ARBA00023136"/>
    </source>
</evidence>
<evidence type="ECO:0000256" key="6">
    <source>
        <dbReference type="SAM" id="Phobius"/>
    </source>
</evidence>
<gene>
    <name evidence="7" type="ORF">LDX50_24540</name>
</gene>
<feature type="transmembrane region" description="Helical" evidence="6">
    <location>
        <begin position="188"/>
        <end position="208"/>
    </location>
</feature>
<protein>
    <submittedName>
        <fullName evidence="7">Polysaccharide biosynthesis C-terminal domain-containing protein</fullName>
    </submittedName>
</protein>
<feature type="transmembrane region" description="Helical" evidence="6">
    <location>
        <begin position="311"/>
        <end position="338"/>
    </location>
</feature>
<feature type="transmembrane region" description="Helical" evidence="6">
    <location>
        <begin position="116"/>
        <end position="135"/>
    </location>
</feature>
<dbReference type="EMBL" id="JAIXNE010000005">
    <property type="protein sequence ID" value="MCA6078066.1"/>
    <property type="molecule type" value="Genomic_DNA"/>
</dbReference>
<dbReference type="RefSeq" id="WP_225698924.1">
    <property type="nucleotide sequence ID" value="NZ_JAIXNE010000005.1"/>
</dbReference>
<dbReference type="InterPro" id="IPR002797">
    <property type="entry name" value="Polysacc_synth"/>
</dbReference>
<feature type="transmembrane region" description="Helical" evidence="6">
    <location>
        <begin position="82"/>
        <end position="110"/>
    </location>
</feature>
<feature type="transmembrane region" description="Helical" evidence="6">
    <location>
        <begin position="406"/>
        <end position="425"/>
    </location>
</feature>
<feature type="transmembrane region" description="Helical" evidence="6">
    <location>
        <begin position="377"/>
        <end position="400"/>
    </location>
</feature>
<dbReference type="Pfam" id="PF01943">
    <property type="entry name" value="Polysacc_synt"/>
    <property type="match status" value="1"/>
</dbReference>
<feature type="transmembrane region" description="Helical" evidence="6">
    <location>
        <begin position="12"/>
        <end position="29"/>
    </location>
</feature>
<keyword evidence="5 6" id="KW-0472">Membrane</keyword>
<feature type="transmembrane region" description="Helical" evidence="6">
    <location>
        <begin position="463"/>
        <end position="479"/>
    </location>
</feature>
<proteinExistence type="predicted"/>
<evidence type="ECO:0000256" key="2">
    <source>
        <dbReference type="ARBA" id="ARBA00022475"/>
    </source>
</evidence>
<name>A0A9X1HUA2_9BACT</name>
<keyword evidence="8" id="KW-1185">Reference proteome</keyword>
<feature type="transmembrane region" description="Helical" evidence="6">
    <location>
        <begin position="272"/>
        <end position="290"/>
    </location>
</feature>
<dbReference type="AlphaFoldDB" id="A0A9X1HUA2"/>
<sequence>MSQLKRLASQTAIYGVSSILGRLINYTLVPLHTSVFGTMAMGEVGILFSYTAIFLVVYTFGMETAYFRFVNKEDTQETYNKASTAVIAISTFLSVIILAAAPKIAILIGLPDAVLLIRWLAVILWIDGIMAIPFARLRHENRPILFAGIRVSNIFINVGLQLCFLWLFPNLIDIEILNNTDGTPGIGYIFLANLIANLFLFPLLWGYLRKIRFTFDWQAFKPMLRYAFPIMITGLAGMFNEQLANLMIEYFLPDDFYDTMSSTEAVGVYNQTLKLGVFMMLAIQAFRYAAEPFFFSQASDKNSPELFARVMHYFMLSGLVLLFAVSVNVDLIGAIFLRKPEFRVALYLVPILLFAKLLNGIYLNLSIWFKLTDRTVYGMYFSILGAAITIGGNILLIPYIGYNGGALTMVLCYLVMCAVCYYYGQKYYPIPYQFSKIIPYLFATFLLVLLSGSFHLQNFLLESAIRVTITLLILLGLFLREKRHLLPKAG</sequence>
<feature type="transmembrane region" description="Helical" evidence="6">
    <location>
        <begin position="147"/>
        <end position="168"/>
    </location>
</feature>
<reference evidence="7" key="1">
    <citation type="submission" date="2021-09" db="EMBL/GenBank/DDBJ databases">
        <title>Fulvivirga sp. isolated from coastal sediment.</title>
        <authorList>
            <person name="Yu H."/>
        </authorList>
    </citation>
    <scope>NUCLEOTIDE SEQUENCE</scope>
    <source>
        <strain evidence="7">1062</strain>
    </source>
</reference>
<evidence type="ECO:0000256" key="3">
    <source>
        <dbReference type="ARBA" id="ARBA00022692"/>
    </source>
</evidence>
<keyword evidence="4 6" id="KW-1133">Transmembrane helix</keyword>
<keyword evidence="3 6" id="KW-0812">Transmembrane</keyword>
<comment type="subcellular location">
    <subcellularLocation>
        <location evidence="1">Cell membrane</location>
        <topology evidence="1">Multi-pass membrane protein</topology>
    </subcellularLocation>
</comment>
<dbReference type="PANTHER" id="PTHR30250">
    <property type="entry name" value="PST FAMILY PREDICTED COLANIC ACID TRANSPORTER"/>
    <property type="match status" value="1"/>
</dbReference>
<dbReference type="InterPro" id="IPR050833">
    <property type="entry name" value="Poly_Biosynth_Transport"/>
</dbReference>
<keyword evidence="2" id="KW-1003">Cell membrane</keyword>
<accession>A0A9X1HUA2</accession>
<dbReference type="Proteomes" id="UP001139409">
    <property type="component" value="Unassembled WGS sequence"/>
</dbReference>